<sequence length="440" mass="46028">MSTMSIGLAMFAAMLVLMAVRVPIAIAMFVPGALGYIVLSGWSPLLGHLSGAVYGRVAVYDLSVIPLFMLMGAVAVQGGLAKALFDFANALLGRFRGGMAMAGVLACAAFGSISGSTVATTATIAQVAYPQMRRIGYSGRLATAALATGGTMGVLLPPSVTLMVYAILTEQNITKMFLAAYVPALIAAAGYIAAIAVVVRLQPEHAPTAQAASRAEVLAAGLKVWPILAIFAVVFGGIYGGLFTATEGAAIGNLMTCVITLLRGEMNAIKFVAAMRTTAQTSGMIFLIFIGADMVNAALALSQLPAQLSDLVGHLQLPPLMVMTGIMIFYIVLGCVMDEMSMILLTVPTLFPVVMGMDFFGLGVADKALWFGILILTVCEIGMIFPPVGLNVYIMNGLARDVPMSETYKGVVPFLITDGLRLALLIACPATTLWLVHLLT</sequence>
<keyword evidence="6 8" id="KW-0472">Membrane</keyword>
<protein>
    <submittedName>
        <fullName evidence="10">TRAP transporter large permease</fullName>
    </submittedName>
</protein>
<reference evidence="10 11" key="1">
    <citation type="submission" date="2021-11" db="EMBL/GenBank/DDBJ databases">
        <authorList>
            <person name="Liang Q."/>
            <person name="Mou H."/>
            <person name="Liu Z."/>
        </authorList>
    </citation>
    <scope>NUCLEOTIDE SEQUENCE [LARGE SCALE GENOMIC DNA]</scope>
    <source>
        <strain evidence="10 11">CHU3</strain>
    </source>
</reference>
<feature type="transmembrane region" description="Helical" evidence="8">
    <location>
        <begin position="6"/>
        <end position="39"/>
    </location>
</feature>
<evidence type="ECO:0000256" key="5">
    <source>
        <dbReference type="ARBA" id="ARBA00022989"/>
    </source>
</evidence>
<comment type="subcellular location">
    <subcellularLocation>
        <location evidence="1 7">Cell inner membrane</location>
        <topology evidence="1 7">Multi-pass membrane protein</topology>
    </subcellularLocation>
</comment>
<feature type="transmembrane region" description="Helical" evidence="8">
    <location>
        <begin position="180"/>
        <end position="201"/>
    </location>
</feature>
<keyword evidence="2" id="KW-1003">Cell membrane</keyword>
<feature type="transmembrane region" description="Helical" evidence="8">
    <location>
        <begin position="316"/>
        <end position="336"/>
    </location>
</feature>
<evidence type="ECO:0000259" key="9">
    <source>
        <dbReference type="Pfam" id="PF06808"/>
    </source>
</evidence>
<feature type="transmembrane region" description="Helical" evidence="8">
    <location>
        <begin position="222"/>
        <end position="242"/>
    </location>
</feature>
<feature type="domain" description="TRAP C4-dicarboxylate transport system permease DctM subunit" evidence="9">
    <location>
        <begin position="11"/>
        <end position="430"/>
    </location>
</feature>
<dbReference type="InterPro" id="IPR010656">
    <property type="entry name" value="DctM"/>
</dbReference>
<dbReference type="InterPro" id="IPR004681">
    <property type="entry name" value="TRAP_DctM"/>
</dbReference>
<evidence type="ECO:0000256" key="7">
    <source>
        <dbReference type="RuleBase" id="RU369079"/>
    </source>
</evidence>
<dbReference type="PANTHER" id="PTHR33362:SF5">
    <property type="entry name" value="C4-DICARBOXYLATE TRAP TRANSPORTER LARGE PERMEASE PROTEIN DCTM"/>
    <property type="match status" value="1"/>
</dbReference>
<keyword evidence="4 8" id="KW-0812">Transmembrane</keyword>
<evidence type="ECO:0000256" key="6">
    <source>
        <dbReference type="ARBA" id="ARBA00023136"/>
    </source>
</evidence>
<gene>
    <name evidence="10" type="ORF">LNV07_16115</name>
</gene>
<dbReference type="EMBL" id="JAJIRN010000007">
    <property type="protein sequence ID" value="MCV2369605.1"/>
    <property type="molecule type" value="Genomic_DNA"/>
</dbReference>
<feature type="transmembrane region" description="Helical" evidence="8">
    <location>
        <begin position="368"/>
        <end position="390"/>
    </location>
</feature>
<feature type="transmembrane region" description="Helical" evidence="8">
    <location>
        <begin position="411"/>
        <end position="436"/>
    </location>
</feature>
<dbReference type="PANTHER" id="PTHR33362">
    <property type="entry name" value="SIALIC ACID TRAP TRANSPORTER PERMEASE PROTEIN SIAT-RELATED"/>
    <property type="match status" value="1"/>
</dbReference>
<evidence type="ECO:0000256" key="2">
    <source>
        <dbReference type="ARBA" id="ARBA00022475"/>
    </source>
</evidence>
<feature type="transmembrane region" description="Helical" evidence="8">
    <location>
        <begin position="100"/>
        <end position="129"/>
    </location>
</feature>
<feature type="transmembrane region" description="Helical" evidence="8">
    <location>
        <begin position="248"/>
        <end position="264"/>
    </location>
</feature>
<dbReference type="PIRSF" id="PIRSF006066">
    <property type="entry name" value="HI0050"/>
    <property type="match status" value="1"/>
</dbReference>
<feature type="transmembrane region" description="Helical" evidence="8">
    <location>
        <begin position="343"/>
        <end position="362"/>
    </location>
</feature>
<keyword evidence="7" id="KW-0813">Transport</keyword>
<evidence type="ECO:0000256" key="3">
    <source>
        <dbReference type="ARBA" id="ARBA00022519"/>
    </source>
</evidence>
<name>A0ABT2YHR0_9BURK</name>
<evidence type="ECO:0000256" key="1">
    <source>
        <dbReference type="ARBA" id="ARBA00004429"/>
    </source>
</evidence>
<feature type="transmembrane region" description="Helical" evidence="8">
    <location>
        <begin position="285"/>
        <end position="304"/>
    </location>
</feature>
<dbReference type="Pfam" id="PF06808">
    <property type="entry name" value="DctM"/>
    <property type="match status" value="1"/>
</dbReference>
<evidence type="ECO:0000313" key="11">
    <source>
        <dbReference type="Proteomes" id="UP001209701"/>
    </source>
</evidence>
<comment type="caution">
    <text evidence="10">The sequence shown here is derived from an EMBL/GenBank/DDBJ whole genome shotgun (WGS) entry which is preliminary data.</text>
</comment>
<evidence type="ECO:0000256" key="8">
    <source>
        <dbReference type="SAM" id="Phobius"/>
    </source>
</evidence>
<organism evidence="10 11">
    <name type="scientific">Roseateles oligotrophus</name>
    <dbReference type="NCBI Taxonomy" id="1769250"/>
    <lineage>
        <taxon>Bacteria</taxon>
        <taxon>Pseudomonadati</taxon>
        <taxon>Pseudomonadota</taxon>
        <taxon>Betaproteobacteria</taxon>
        <taxon>Burkholderiales</taxon>
        <taxon>Sphaerotilaceae</taxon>
        <taxon>Roseateles</taxon>
    </lineage>
</organism>
<feature type="transmembrane region" description="Helical" evidence="8">
    <location>
        <begin position="59"/>
        <end position="80"/>
    </location>
</feature>
<dbReference type="RefSeq" id="WP_263572192.1">
    <property type="nucleotide sequence ID" value="NZ_JAJIRN010000007.1"/>
</dbReference>
<keyword evidence="3 7" id="KW-0997">Cell inner membrane</keyword>
<keyword evidence="11" id="KW-1185">Reference proteome</keyword>
<keyword evidence="5 8" id="KW-1133">Transmembrane helix</keyword>
<proteinExistence type="predicted"/>
<accession>A0ABT2YHR0</accession>
<comment type="function">
    <text evidence="7">Part of the tripartite ATP-independent periplasmic (TRAP) transport system.</text>
</comment>
<feature type="transmembrane region" description="Helical" evidence="8">
    <location>
        <begin position="141"/>
        <end position="168"/>
    </location>
</feature>
<dbReference type="Proteomes" id="UP001209701">
    <property type="component" value="Unassembled WGS sequence"/>
</dbReference>
<evidence type="ECO:0000256" key="4">
    <source>
        <dbReference type="ARBA" id="ARBA00022692"/>
    </source>
</evidence>
<evidence type="ECO:0000313" key="10">
    <source>
        <dbReference type="EMBL" id="MCV2369605.1"/>
    </source>
</evidence>